<evidence type="ECO:0000256" key="17">
    <source>
        <dbReference type="ARBA" id="ARBA00023204"/>
    </source>
</evidence>
<dbReference type="CDD" id="cd09009">
    <property type="entry name" value="PNP-EcPNPII_like"/>
    <property type="match status" value="1"/>
</dbReference>
<comment type="pathway">
    <text evidence="2">Purine metabolism; purine nucleoside salvage.</text>
</comment>
<dbReference type="Pfam" id="PF01048">
    <property type="entry name" value="PNP_UDP_1"/>
    <property type="match status" value="1"/>
</dbReference>
<dbReference type="PANTHER" id="PTHR12604">
    <property type="entry name" value="KU AUTOANTIGEN DNA HELICASE"/>
    <property type="match status" value="1"/>
</dbReference>
<dbReference type="Pfam" id="PF03730">
    <property type="entry name" value="Ku_C"/>
    <property type="match status" value="1"/>
</dbReference>
<keyword evidence="14" id="KW-0067">ATP-binding</keyword>
<feature type="domain" description="Ku" evidence="27">
    <location>
        <begin position="331"/>
        <end position="481"/>
    </location>
</feature>
<dbReference type="Gene3D" id="3.40.50.410">
    <property type="entry name" value="von Willebrand factor, type A domain"/>
    <property type="match status" value="1"/>
</dbReference>
<dbReference type="InterPro" id="IPR005161">
    <property type="entry name" value="Ku_N"/>
</dbReference>
<dbReference type="CDD" id="cd00788">
    <property type="entry name" value="KU70"/>
    <property type="match status" value="1"/>
</dbReference>
<evidence type="ECO:0000256" key="5">
    <source>
        <dbReference type="ARBA" id="ARBA00011886"/>
    </source>
</evidence>
<dbReference type="GO" id="GO:0006303">
    <property type="term" value="P:double-strand break repair via nonhomologous end joining"/>
    <property type="evidence" value="ECO:0007669"/>
    <property type="project" value="InterPro"/>
</dbReference>
<evidence type="ECO:0000259" key="27">
    <source>
        <dbReference type="SMART" id="SM00559"/>
    </source>
</evidence>
<keyword evidence="8" id="KW-0328">Glycosyltransferase</keyword>
<evidence type="ECO:0000256" key="2">
    <source>
        <dbReference type="ARBA" id="ARBA00005058"/>
    </source>
</evidence>
<evidence type="ECO:0000256" key="3">
    <source>
        <dbReference type="ARBA" id="ARBA00005240"/>
    </source>
</evidence>
<evidence type="ECO:0000256" key="9">
    <source>
        <dbReference type="ARBA" id="ARBA00022679"/>
    </source>
</evidence>
<dbReference type="InterPro" id="IPR011268">
    <property type="entry name" value="Purine_phosphorylase"/>
</dbReference>
<dbReference type="GO" id="GO:0003684">
    <property type="term" value="F:damaged DNA binding"/>
    <property type="evidence" value="ECO:0007669"/>
    <property type="project" value="InterPro"/>
</dbReference>
<keyword evidence="9" id="KW-0808">Transferase</keyword>
<dbReference type="CDD" id="cd01458">
    <property type="entry name" value="vWA_ku"/>
    <property type="match status" value="1"/>
</dbReference>
<dbReference type="FunFam" id="3.40.50.1580:FF:000004">
    <property type="entry name" value="Purine nucleoside phosphorylase"/>
    <property type="match status" value="1"/>
</dbReference>
<dbReference type="GO" id="GO:0043564">
    <property type="term" value="C:Ku70:Ku80 complex"/>
    <property type="evidence" value="ECO:0007669"/>
    <property type="project" value="InterPro"/>
</dbReference>
<feature type="region of interest" description="Disordered" evidence="26">
    <location>
        <begin position="570"/>
        <end position="590"/>
    </location>
</feature>
<dbReference type="NCBIfam" id="NF006054">
    <property type="entry name" value="PRK08202.1"/>
    <property type="match status" value="1"/>
</dbReference>
<keyword evidence="12" id="KW-0378">Hydrolase</keyword>
<keyword evidence="10" id="KW-0547">Nucleotide-binding</keyword>
<comment type="catalytic activity">
    <reaction evidence="19">
        <text>inosine + phosphate = alpha-D-ribose 1-phosphate + hypoxanthine</text>
        <dbReference type="Rhea" id="RHEA:27646"/>
        <dbReference type="ChEBI" id="CHEBI:17368"/>
        <dbReference type="ChEBI" id="CHEBI:17596"/>
        <dbReference type="ChEBI" id="CHEBI:43474"/>
        <dbReference type="ChEBI" id="CHEBI:57720"/>
        <dbReference type="EC" id="2.4.2.1"/>
    </reaction>
</comment>
<evidence type="ECO:0000256" key="16">
    <source>
        <dbReference type="ARBA" id="ARBA00023172"/>
    </source>
</evidence>
<keyword evidence="15" id="KW-0238">DNA-binding</keyword>
<dbReference type="SUPFAM" id="SSF53167">
    <property type="entry name" value="Purine and uridine phosphorylases"/>
    <property type="match status" value="1"/>
</dbReference>
<protein>
    <recommendedName>
        <fullName evidence="7">Purine nucleoside phosphorylase</fullName>
        <ecNumber evidence="5">2.4.2.1</ecNumber>
        <ecNumber evidence="6">3.6.4.12</ecNumber>
    </recommendedName>
    <alternativeName>
        <fullName evidence="24">Inosine phosphorylase</fullName>
    </alternativeName>
    <alternativeName>
        <fullName evidence="23">Inosine-guanosine phosphorylase</fullName>
    </alternativeName>
</protein>
<dbReference type="Gene3D" id="3.40.50.1580">
    <property type="entry name" value="Nucleoside phosphorylase domain"/>
    <property type="match status" value="1"/>
</dbReference>
<dbReference type="InterPro" id="IPR036465">
    <property type="entry name" value="vWFA_dom_sf"/>
</dbReference>
<comment type="catalytic activity">
    <reaction evidence="20">
        <text>2'-deoxyguanosine + phosphate = 2-deoxy-alpha-D-ribose 1-phosphate + guanine</text>
        <dbReference type="Rhea" id="RHEA:27738"/>
        <dbReference type="ChEBI" id="CHEBI:16235"/>
        <dbReference type="ChEBI" id="CHEBI:17172"/>
        <dbReference type="ChEBI" id="CHEBI:43474"/>
        <dbReference type="ChEBI" id="CHEBI:57259"/>
        <dbReference type="EC" id="2.4.2.1"/>
    </reaction>
</comment>
<dbReference type="GO" id="GO:0009116">
    <property type="term" value="P:nucleoside metabolic process"/>
    <property type="evidence" value="ECO:0007669"/>
    <property type="project" value="InterPro"/>
</dbReference>
<keyword evidence="18" id="KW-0539">Nucleus</keyword>
<dbReference type="SMART" id="SM00559">
    <property type="entry name" value="Ku78"/>
    <property type="match status" value="1"/>
</dbReference>
<dbReference type="GO" id="GO:0003678">
    <property type="term" value="F:DNA helicase activity"/>
    <property type="evidence" value="ECO:0007669"/>
    <property type="project" value="UniProtKB-EC"/>
</dbReference>
<evidence type="ECO:0000256" key="1">
    <source>
        <dbReference type="ARBA" id="ARBA00004123"/>
    </source>
</evidence>
<evidence type="ECO:0000256" key="11">
    <source>
        <dbReference type="ARBA" id="ARBA00022763"/>
    </source>
</evidence>
<organism evidence="28 29">
    <name type="scientific">Adineta ricciae</name>
    <name type="common">Rotifer</name>
    <dbReference type="NCBI Taxonomy" id="249248"/>
    <lineage>
        <taxon>Eukaryota</taxon>
        <taxon>Metazoa</taxon>
        <taxon>Spiralia</taxon>
        <taxon>Gnathifera</taxon>
        <taxon>Rotifera</taxon>
        <taxon>Eurotatoria</taxon>
        <taxon>Bdelloidea</taxon>
        <taxon>Adinetida</taxon>
        <taxon>Adinetidae</taxon>
        <taxon>Adineta</taxon>
    </lineage>
</organism>
<dbReference type="Gene3D" id="1.10.1600.10">
    <property type="match status" value="1"/>
</dbReference>
<dbReference type="InterPro" id="IPR027388">
    <property type="entry name" value="Ku70_bridge/pillars_dom_sf"/>
</dbReference>
<evidence type="ECO:0000256" key="12">
    <source>
        <dbReference type="ARBA" id="ARBA00022801"/>
    </source>
</evidence>
<keyword evidence="16" id="KW-0233">DNA recombination</keyword>
<dbReference type="EC" id="2.4.2.1" evidence="5"/>
<evidence type="ECO:0000256" key="20">
    <source>
        <dbReference type="ARBA" id="ARBA00023929"/>
    </source>
</evidence>
<comment type="similarity">
    <text evidence="4">Belongs to the PNP/MTAP phosphorylase family.</text>
</comment>
<dbReference type="Gene3D" id="4.10.970.10">
    <property type="entry name" value="Ku70, bridge and pillars"/>
    <property type="match status" value="1"/>
</dbReference>
<dbReference type="SUPFAM" id="SSF100939">
    <property type="entry name" value="SPOC domain-like"/>
    <property type="match status" value="1"/>
</dbReference>
<dbReference type="GO" id="GO:0005524">
    <property type="term" value="F:ATP binding"/>
    <property type="evidence" value="ECO:0007669"/>
    <property type="project" value="UniProtKB-KW"/>
</dbReference>
<accession>A0A814EJI6</accession>
<dbReference type="InterPro" id="IPR005160">
    <property type="entry name" value="Ku_C"/>
</dbReference>
<dbReference type="InterPro" id="IPR035994">
    <property type="entry name" value="Nucleoside_phosphorylase_sf"/>
</dbReference>
<keyword evidence="13" id="KW-0347">Helicase</keyword>
<dbReference type="NCBIfam" id="TIGR00578">
    <property type="entry name" value="ku70"/>
    <property type="match status" value="1"/>
</dbReference>
<evidence type="ECO:0000256" key="6">
    <source>
        <dbReference type="ARBA" id="ARBA00012551"/>
    </source>
</evidence>
<feature type="region of interest" description="Disordered" evidence="26">
    <location>
        <begin position="1"/>
        <end position="22"/>
    </location>
</feature>
<evidence type="ECO:0000313" key="28">
    <source>
        <dbReference type="EMBL" id="CAF0967147.1"/>
    </source>
</evidence>
<dbReference type="OrthoDB" id="3249161at2759"/>
<evidence type="ECO:0000256" key="8">
    <source>
        <dbReference type="ARBA" id="ARBA00022676"/>
    </source>
</evidence>
<dbReference type="FunFam" id="2.40.290.10:FF:000001">
    <property type="entry name" value="X-ray repair cross complementing 6"/>
    <property type="match status" value="1"/>
</dbReference>
<dbReference type="GO" id="GO:0016787">
    <property type="term" value="F:hydrolase activity"/>
    <property type="evidence" value="ECO:0007669"/>
    <property type="project" value="UniProtKB-KW"/>
</dbReference>
<evidence type="ECO:0000256" key="15">
    <source>
        <dbReference type="ARBA" id="ARBA00023125"/>
    </source>
</evidence>
<dbReference type="UniPathway" id="UPA00606"/>
<comment type="caution">
    <text evidence="28">The sequence shown here is derived from an EMBL/GenBank/DDBJ whole genome shotgun (WGS) entry which is preliminary data.</text>
</comment>
<comment type="catalytic activity">
    <reaction evidence="22">
        <text>guanosine + phosphate = alpha-D-ribose 1-phosphate + guanine</text>
        <dbReference type="Rhea" id="RHEA:13233"/>
        <dbReference type="ChEBI" id="CHEBI:16235"/>
        <dbReference type="ChEBI" id="CHEBI:16750"/>
        <dbReference type="ChEBI" id="CHEBI:43474"/>
        <dbReference type="ChEBI" id="CHEBI:57720"/>
        <dbReference type="EC" id="2.4.2.1"/>
    </reaction>
</comment>
<evidence type="ECO:0000256" key="14">
    <source>
        <dbReference type="ARBA" id="ARBA00022840"/>
    </source>
</evidence>
<dbReference type="InterPro" id="IPR006164">
    <property type="entry name" value="DNA_bd_Ku70/Ku80"/>
</dbReference>
<evidence type="ECO:0000256" key="18">
    <source>
        <dbReference type="ARBA" id="ARBA00023242"/>
    </source>
</evidence>
<evidence type="ECO:0000256" key="26">
    <source>
        <dbReference type="SAM" id="MobiDB-lite"/>
    </source>
</evidence>
<dbReference type="InterPro" id="IPR011270">
    <property type="entry name" value="Pur_Nuc_Pase_Ino/Guo-sp"/>
</dbReference>
<dbReference type="NCBIfam" id="TIGR01697">
    <property type="entry name" value="PNPH-PUNA-XAPA"/>
    <property type="match status" value="1"/>
</dbReference>
<dbReference type="InterPro" id="IPR006165">
    <property type="entry name" value="Ku70"/>
</dbReference>
<dbReference type="AlphaFoldDB" id="A0A814EJI6"/>
<comment type="catalytic activity">
    <reaction evidence="21">
        <text>2'-deoxyinosine + phosphate = 2-deoxy-alpha-D-ribose 1-phosphate + hypoxanthine</text>
        <dbReference type="Rhea" id="RHEA:27750"/>
        <dbReference type="ChEBI" id="CHEBI:17368"/>
        <dbReference type="ChEBI" id="CHEBI:28997"/>
        <dbReference type="ChEBI" id="CHEBI:43474"/>
        <dbReference type="ChEBI" id="CHEBI:57259"/>
        <dbReference type="EC" id="2.4.2.1"/>
    </reaction>
</comment>
<dbReference type="GO" id="GO:0042162">
    <property type="term" value="F:telomeric DNA binding"/>
    <property type="evidence" value="ECO:0007669"/>
    <property type="project" value="InterPro"/>
</dbReference>
<keyword evidence="17" id="KW-0234">DNA repair</keyword>
<dbReference type="Pfam" id="PF03731">
    <property type="entry name" value="Ku_N"/>
    <property type="match status" value="1"/>
</dbReference>
<keyword evidence="11" id="KW-0227">DNA damage</keyword>
<evidence type="ECO:0000256" key="22">
    <source>
        <dbReference type="ARBA" id="ARBA00023970"/>
    </source>
</evidence>
<evidence type="ECO:0000256" key="4">
    <source>
        <dbReference type="ARBA" id="ARBA00006751"/>
    </source>
</evidence>
<evidence type="ECO:0000256" key="10">
    <source>
        <dbReference type="ARBA" id="ARBA00022741"/>
    </source>
</evidence>
<dbReference type="FunFam" id="3.40.50.410:FF:000080">
    <property type="entry name" value="X-ray repair-complementing defective repair in Chinese hamster cells 6"/>
    <property type="match status" value="1"/>
</dbReference>
<sequence>MSLLDQNWGGSGGGDEDALDDNQQGRQILTSRDGTLMLIECASEMFESLANAMNTASSNSDDDDDRELTTGFQVVMRACQRFYQSKIISNDKDLSGIILYGTEKNKNAFDFNHIYILHELAQPSAERIIQLENLSKKDTFQKTYKDLFGSTQSKGYSLNEALWTCSNLFSNSPQRLTIKRVFIFTCNDQPHASNLTLERQAKQRAKDLNDVGIQVEVFPILTETRTTFDYKKFFQDVLMLSDDELELRNSQAPTGRLNELLKLVYSKEHKKRAYCTVPFSLGTASDGTPLQLSVSVFNMVRPCTKPSKIKLDMKTNMETKTVTKHYLPETAEILMPSDIQYGIDVSNRRVLFDGDEIKAIKKFSDPGFEILGFKNLSCLLPHHYVKPGHFIYPDEKYVEGSACLFNALLKKCLEKQMFILCQFTARRSTPPRLVALIPQAEEVNKKDPSDRIASNGFHVHYLPYADDIRTLPKNDVARVPDEQVDVFKNVIRNLKFKYRSDKFENPALQTLWRNIEAAALNKDKPEEFVDLTIPNEENQNEKVGSYITEIKQMFFPPDYVMGVTKRSSTKRKADSAATSSSTKRSKSDENVDVEAAARNNLSLIFLLSILVTEINCANIKGLLTISLYCNIKYALLLTNLIMSHQTNSSAGLTGTADSSLSSSVGEHPNAITNRFYTYERVEEIVGFIQKLVTTKPEIAIICGSGLGGLAELVTDKIVVPYADIPHFPRSTVVGHRSNLVFGNLNGLYVVCMQGRFHPYEGYTTATCAFPVRVMRMLGAHTLIVTCAAGGVNKGFSVGDIMLIKDHLNFPNLAGNNPLIGHNDERYHLFPGPRFPPVGHAYDRAYLLKMKEVAKKHNVELREGVYCGLGGPCYETIAEINMLRILGGDAVGMSTVHEVTLAAHCGFRTLGLALITNKCLSDYNTTYEPVHEDVIRISELKANELQQLIFDFVGFIKDHRT</sequence>
<dbReference type="Proteomes" id="UP000663852">
    <property type="component" value="Unassembled WGS sequence"/>
</dbReference>
<gene>
    <name evidence="28" type="ORF">EDS130_LOCUS13182</name>
</gene>
<dbReference type="EMBL" id="CAJNOJ010000051">
    <property type="protein sequence ID" value="CAF0967147.1"/>
    <property type="molecule type" value="Genomic_DNA"/>
</dbReference>
<dbReference type="Gene3D" id="2.40.290.10">
    <property type="match status" value="1"/>
</dbReference>
<name>A0A814EJI6_ADIRI</name>
<evidence type="ECO:0000256" key="24">
    <source>
        <dbReference type="ARBA" id="ARBA00033072"/>
    </source>
</evidence>
<dbReference type="GO" id="GO:0000723">
    <property type="term" value="P:telomere maintenance"/>
    <property type="evidence" value="ECO:0007669"/>
    <property type="project" value="InterPro"/>
</dbReference>
<dbReference type="NCBIfam" id="TIGR01700">
    <property type="entry name" value="PNPH"/>
    <property type="match status" value="1"/>
</dbReference>
<evidence type="ECO:0000256" key="23">
    <source>
        <dbReference type="ARBA" id="ARBA00031036"/>
    </source>
</evidence>
<reference evidence="28" key="1">
    <citation type="submission" date="2021-02" db="EMBL/GenBank/DDBJ databases">
        <authorList>
            <person name="Nowell W R."/>
        </authorList>
    </citation>
    <scope>NUCLEOTIDE SEQUENCE</scope>
</reference>
<evidence type="ECO:0000256" key="13">
    <source>
        <dbReference type="ARBA" id="ARBA00022806"/>
    </source>
</evidence>
<evidence type="ECO:0000256" key="19">
    <source>
        <dbReference type="ARBA" id="ARBA00023918"/>
    </source>
</evidence>
<evidence type="ECO:0000256" key="21">
    <source>
        <dbReference type="ARBA" id="ARBA00023950"/>
    </source>
</evidence>
<comment type="subcellular location">
    <subcellularLocation>
        <location evidence="1">Nucleus</location>
    </subcellularLocation>
</comment>
<evidence type="ECO:0000256" key="7">
    <source>
        <dbReference type="ARBA" id="ARBA00013834"/>
    </source>
</evidence>
<dbReference type="GO" id="GO:0004731">
    <property type="term" value="F:purine-nucleoside phosphorylase activity"/>
    <property type="evidence" value="ECO:0007669"/>
    <property type="project" value="UniProtKB-EC"/>
</dbReference>
<proteinExistence type="inferred from homology"/>
<dbReference type="PANTHER" id="PTHR12604:SF2">
    <property type="entry name" value="X-RAY REPAIR CROSS-COMPLEMENTING PROTEIN 6"/>
    <property type="match status" value="1"/>
</dbReference>
<dbReference type="GO" id="GO:0003690">
    <property type="term" value="F:double-stranded DNA binding"/>
    <property type="evidence" value="ECO:0007669"/>
    <property type="project" value="TreeGrafter"/>
</dbReference>
<dbReference type="Pfam" id="PF02735">
    <property type="entry name" value="Ku"/>
    <property type="match status" value="1"/>
</dbReference>
<comment type="catalytic activity">
    <reaction evidence="25">
        <text>ATP + H2O = ADP + phosphate + H(+)</text>
        <dbReference type="Rhea" id="RHEA:13065"/>
        <dbReference type="ChEBI" id="CHEBI:15377"/>
        <dbReference type="ChEBI" id="CHEBI:15378"/>
        <dbReference type="ChEBI" id="CHEBI:30616"/>
        <dbReference type="ChEBI" id="CHEBI:43474"/>
        <dbReference type="ChEBI" id="CHEBI:456216"/>
        <dbReference type="EC" id="3.6.4.12"/>
    </reaction>
</comment>
<dbReference type="GO" id="GO:0006310">
    <property type="term" value="P:DNA recombination"/>
    <property type="evidence" value="ECO:0007669"/>
    <property type="project" value="UniProtKB-KW"/>
</dbReference>
<evidence type="ECO:0000256" key="25">
    <source>
        <dbReference type="ARBA" id="ARBA00047995"/>
    </source>
</evidence>
<dbReference type="InterPro" id="IPR016194">
    <property type="entry name" value="SPOC-like_C_dom_sf"/>
</dbReference>
<dbReference type="InterPro" id="IPR047087">
    <property type="entry name" value="KU70_core_dom"/>
</dbReference>
<comment type="similarity">
    <text evidence="3">Belongs to the ku70 family.</text>
</comment>
<dbReference type="InterPro" id="IPR000845">
    <property type="entry name" value="Nucleoside_phosphorylase_d"/>
</dbReference>
<dbReference type="EC" id="3.6.4.12" evidence="6"/>
<evidence type="ECO:0000313" key="29">
    <source>
        <dbReference type="Proteomes" id="UP000663852"/>
    </source>
</evidence>
<dbReference type="SUPFAM" id="SSF53300">
    <property type="entry name" value="vWA-like"/>
    <property type="match status" value="1"/>
</dbReference>